<name>A0A2V2LHG4_9RHOB</name>
<organism evidence="1 2">
    <name type="scientific">Meridianimarinicoccus roseus</name>
    <dbReference type="NCBI Taxonomy" id="2072018"/>
    <lineage>
        <taxon>Bacteria</taxon>
        <taxon>Pseudomonadati</taxon>
        <taxon>Pseudomonadota</taxon>
        <taxon>Alphaproteobacteria</taxon>
        <taxon>Rhodobacterales</taxon>
        <taxon>Paracoccaceae</taxon>
        <taxon>Meridianimarinicoccus</taxon>
    </lineage>
</organism>
<evidence type="ECO:0000313" key="2">
    <source>
        <dbReference type="Proteomes" id="UP000245680"/>
    </source>
</evidence>
<dbReference type="Proteomes" id="UP000245680">
    <property type="component" value="Unassembled WGS sequence"/>
</dbReference>
<reference evidence="1 2" key="1">
    <citation type="submission" date="2018-05" db="EMBL/GenBank/DDBJ databases">
        <title>Rhodobacteraceae gen. nov., sp. nov. isolated from sea water.</title>
        <authorList>
            <person name="Ren Y."/>
        </authorList>
    </citation>
    <scope>NUCLEOTIDE SEQUENCE [LARGE SCALE GENOMIC DNA]</scope>
    <source>
        <strain evidence="1 2">TG-679</strain>
    </source>
</reference>
<keyword evidence="2" id="KW-1185">Reference proteome</keyword>
<dbReference type="OrthoDB" id="5296954at2"/>
<dbReference type="AlphaFoldDB" id="A0A2V2LHG4"/>
<protein>
    <submittedName>
        <fullName evidence="1">DUF3833 domain-containing protein</fullName>
    </submittedName>
</protein>
<dbReference type="RefSeq" id="WP_109812401.1">
    <property type="nucleotide sequence ID" value="NZ_QGKU01000047.1"/>
</dbReference>
<dbReference type="InterPro" id="IPR024409">
    <property type="entry name" value="DUF3833"/>
</dbReference>
<dbReference type="Pfam" id="PF12915">
    <property type="entry name" value="DUF3833"/>
    <property type="match status" value="1"/>
</dbReference>
<proteinExistence type="predicted"/>
<accession>A0A2V2LHG4</accession>
<dbReference type="EMBL" id="QGKU01000047">
    <property type="protein sequence ID" value="PWR01819.1"/>
    <property type="molecule type" value="Genomic_DNA"/>
</dbReference>
<sequence>MDVLLYVALGAVLTLAGSALVRRVWSFRAQTPDDYAGQEPAFDIRRHLDGALACEGVIYGPTGRVSARFVAQMHATWDGDRGVMTEHFRYDSGAVQDRAWELTLRPDGTIRAEAEDLVGTGTGMQKGAGVMLRYRIRLPESSGGHVLDTVDWMYLMENGTIINRSEFRKFGLKVAELVATMRPAEAADAGSDRVAAE</sequence>
<comment type="caution">
    <text evidence="1">The sequence shown here is derived from an EMBL/GenBank/DDBJ whole genome shotgun (WGS) entry which is preliminary data.</text>
</comment>
<gene>
    <name evidence="1" type="ORF">DKT77_14555</name>
</gene>
<evidence type="ECO:0000313" key="1">
    <source>
        <dbReference type="EMBL" id="PWR01819.1"/>
    </source>
</evidence>